<dbReference type="PANTHER" id="PTHR14379:SF3">
    <property type="entry name" value="MEIOSIS REGULATOR AND MRNA STABILITY FACTOR 1"/>
    <property type="match status" value="1"/>
</dbReference>
<evidence type="ECO:0000313" key="3">
    <source>
        <dbReference type="EMBL" id="KAF9066885.1"/>
    </source>
</evidence>
<dbReference type="InterPro" id="IPR021139">
    <property type="entry name" value="NYN"/>
</dbReference>
<protein>
    <submittedName>
        <fullName evidence="3">NYN domain-containing protein</fullName>
    </submittedName>
</protein>
<dbReference type="GO" id="GO:0004540">
    <property type="term" value="F:RNA nuclease activity"/>
    <property type="evidence" value="ECO:0007669"/>
    <property type="project" value="InterPro"/>
</dbReference>
<evidence type="ECO:0000259" key="2">
    <source>
        <dbReference type="Pfam" id="PF01936"/>
    </source>
</evidence>
<feature type="compositionally biased region" description="Polar residues" evidence="1">
    <location>
        <begin position="228"/>
        <end position="240"/>
    </location>
</feature>
<dbReference type="Pfam" id="PF01936">
    <property type="entry name" value="NYN"/>
    <property type="match status" value="1"/>
</dbReference>
<dbReference type="Proteomes" id="UP000772434">
    <property type="component" value="Unassembled WGS sequence"/>
</dbReference>
<name>A0A9P5U4L0_9AGAR</name>
<dbReference type="Gene3D" id="3.40.50.1010">
    <property type="entry name" value="5'-nuclease"/>
    <property type="match status" value="1"/>
</dbReference>
<reference evidence="3" key="1">
    <citation type="submission" date="2020-11" db="EMBL/GenBank/DDBJ databases">
        <authorList>
            <consortium name="DOE Joint Genome Institute"/>
            <person name="Ahrendt S."/>
            <person name="Riley R."/>
            <person name="Andreopoulos W."/>
            <person name="Labutti K."/>
            <person name="Pangilinan J."/>
            <person name="Ruiz-Duenas F.J."/>
            <person name="Barrasa J.M."/>
            <person name="Sanchez-Garcia M."/>
            <person name="Camarero S."/>
            <person name="Miyauchi S."/>
            <person name="Serrano A."/>
            <person name="Linde D."/>
            <person name="Babiker R."/>
            <person name="Drula E."/>
            <person name="Ayuso-Fernandez I."/>
            <person name="Pacheco R."/>
            <person name="Padilla G."/>
            <person name="Ferreira P."/>
            <person name="Barriuso J."/>
            <person name="Kellner H."/>
            <person name="Castanera R."/>
            <person name="Alfaro M."/>
            <person name="Ramirez L."/>
            <person name="Pisabarro A.G."/>
            <person name="Kuo A."/>
            <person name="Tritt A."/>
            <person name="Lipzen A."/>
            <person name="He G."/>
            <person name="Yan M."/>
            <person name="Ng V."/>
            <person name="Cullen D."/>
            <person name="Martin F."/>
            <person name="Rosso M.-N."/>
            <person name="Henrissat B."/>
            <person name="Hibbett D."/>
            <person name="Martinez A.T."/>
            <person name="Grigoriev I.V."/>
        </authorList>
    </citation>
    <scope>NUCLEOTIDE SEQUENCE</scope>
    <source>
        <strain evidence="3">AH 40177</strain>
    </source>
</reference>
<feature type="region of interest" description="Disordered" evidence="1">
    <location>
        <begin position="185"/>
        <end position="240"/>
    </location>
</feature>
<dbReference type="InterPro" id="IPR024768">
    <property type="entry name" value="Marf1"/>
</dbReference>
<dbReference type="AlphaFoldDB" id="A0A9P5U4L0"/>
<dbReference type="GO" id="GO:0005777">
    <property type="term" value="C:peroxisome"/>
    <property type="evidence" value="ECO:0007669"/>
    <property type="project" value="InterPro"/>
</dbReference>
<organism evidence="3 4">
    <name type="scientific">Rhodocollybia butyracea</name>
    <dbReference type="NCBI Taxonomy" id="206335"/>
    <lineage>
        <taxon>Eukaryota</taxon>
        <taxon>Fungi</taxon>
        <taxon>Dikarya</taxon>
        <taxon>Basidiomycota</taxon>
        <taxon>Agaricomycotina</taxon>
        <taxon>Agaricomycetes</taxon>
        <taxon>Agaricomycetidae</taxon>
        <taxon>Agaricales</taxon>
        <taxon>Marasmiineae</taxon>
        <taxon>Omphalotaceae</taxon>
        <taxon>Rhodocollybia</taxon>
    </lineage>
</organism>
<dbReference type="GO" id="GO:1905762">
    <property type="term" value="F:CCR4-NOT complex binding"/>
    <property type="evidence" value="ECO:0007669"/>
    <property type="project" value="TreeGrafter"/>
</dbReference>
<keyword evidence="4" id="KW-1185">Reference proteome</keyword>
<evidence type="ECO:0000313" key="4">
    <source>
        <dbReference type="Proteomes" id="UP000772434"/>
    </source>
</evidence>
<comment type="caution">
    <text evidence="3">The sequence shown here is derived from an EMBL/GenBank/DDBJ whole genome shotgun (WGS) entry which is preliminary data.</text>
</comment>
<dbReference type="GO" id="GO:0010468">
    <property type="term" value="P:regulation of gene expression"/>
    <property type="evidence" value="ECO:0007669"/>
    <property type="project" value="InterPro"/>
</dbReference>
<evidence type="ECO:0000256" key="1">
    <source>
        <dbReference type="SAM" id="MobiDB-lite"/>
    </source>
</evidence>
<dbReference type="OrthoDB" id="549353at2759"/>
<dbReference type="CDD" id="cd10910">
    <property type="entry name" value="PIN_limkain_b1_N_like"/>
    <property type="match status" value="1"/>
</dbReference>
<dbReference type="PANTHER" id="PTHR14379">
    <property type="entry name" value="LIMKAIN B LKAP"/>
    <property type="match status" value="1"/>
</dbReference>
<proteinExistence type="predicted"/>
<dbReference type="EMBL" id="JADNRY010000081">
    <property type="protein sequence ID" value="KAF9066885.1"/>
    <property type="molecule type" value="Genomic_DNA"/>
</dbReference>
<gene>
    <name evidence="3" type="ORF">BDP27DRAFT_981722</name>
</gene>
<feature type="domain" description="NYN" evidence="2">
    <location>
        <begin position="14"/>
        <end position="160"/>
    </location>
</feature>
<feature type="compositionally biased region" description="Pro residues" evidence="1">
    <location>
        <begin position="191"/>
        <end position="200"/>
    </location>
</feature>
<sequence>MASRTAAAGNNDQVAIFWDYENCSPPSNMSGYELVSRIRDLAHHYGGVKLFKAYTQFFEQVSPRSLALRSELQSSGVSLTDCPHNGRKNVADQMIIADILAFAMDNPYPRTTTIMLISGDRDFAYTLSILRLRMYQVIVVAPPLPGAHISLKTQASYFIDWSTIIDSQRKDSNVTFASSRTFQRPTEFPASFPPYRPKPYNPYLNNSPDRRAQQAHQSETRPQPPPSNTGSETDSAASVSKTSNLFGSFKSQHNDTTIAATSMECPVPTFSPAKHQYHKALLDDSPSLDSVPLDPFSLITIDMDSRQTILSESEHQLSPVLTRSASSFVAPNSNAENKAAGQGSAKSLFRKGTPKSLAPPYIPEEFQRLVHLLEEYRLQDDPRPLRSVVALELVAQDSEVYRKAGFPKFGPYAARAEELGLVFLSGTGGGARITLHYNLYNKVNV</sequence>
<accession>A0A9P5U4L0</accession>